<dbReference type="HOGENOM" id="CLU_881132_0_0_1"/>
<dbReference type="OMA" id="MASEHNM"/>
<dbReference type="GO" id="GO:0003700">
    <property type="term" value="F:DNA-binding transcription factor activity"/>
    <property type="evidence" value="ECO:0007669"/>
    <property type="project" value="InterPro"/>
</dbReference>
<dbReference type="Pfam" id="PF08744">
    <property type="entry name" value="NOZZLE"/>
    <property type="match status" value="1"/>
</dbReference>
<organism evidence="5 6">
    <name type="scientific">Theobroma cacao</name>
    <name type="common">Cacao</name>
    <name type="synonym">Cocoa</name>
    <dbReference type="NCBI Taxonomy" id="3641"/>
    <lineage>
        <taxon>Eukaryota</taxon>
        <taxon>Viridiplantae</taxon>
        <taxon>Streptophyta</taxon>
        <taxon>Embryophyta</taxon>
        <taxon>Tracheophyta</taxon>
        <taxon>Spermatophyta</taxon>
        <taxon>Magnoliopsida</taxon>
        <taxon>eudicotyledons</taxon>
        <taxon>Gunneridae</taxon>
        <taxon>Pentapetalae</taxon>
        <taxon>rosids</taxon>
        <taxon>malvids</taxon>
        <taxon>Malvales</taxon>
        <taxon>Malvaceae</taxon>
        <taxon>Byttnerioideae</taxon>
        <taxon>Theobroma</taxon>
    </lineage>
</organism>
<sequence>MATSLTLLTPNTNNPTAKALEDEARPAVGFVKSNKGRKPTGKGPYQKKQPQRGMGVAQLERLRLQEKWKKMTEATTTTITTPTTQFPSDPIGTTNIPVLHGVANYGVPMMINGGNGGLLGWGDTAGLVMQRAVGNGGFGGLNGQVLVGAPGSVQVACGAGVVEASKELSSMPKLQHCKPDRCDVCFKKKRCNGDNVRFNGGFNQFGQILPNKGDHFLGWNQENNQNINEEINGFSARAARSAAAYAGHMNINETVEVVAIHRKGSSMGTGSVLMEYEFFPGKSSRSTSSKEWELPAEASVAVGGEASYANASNCVDLSLKLSY</sequence>
<dbReference type="STRING" id="3641.A0A061F5Z4"/>
<dbReference type="InterPro" id="IPR040356">
    <property type="entry name" value="SPEAR"/>
</dbReference>
<keyword evidence="2" id="KW-0805">Transcription regulation</keyword>
<dbReference type="Proteomes" id="UP000026915">
    <property type="component" value="Chromosome 7"/>
</dbReference>
<evidence type="ECO:0000256" key="4">
    <source>
        <dbReference type="SAM" id="MobiDB-lite"/>
    </source>
</evidence>
<keyword evidence="3" id="KW-0804">Transcription</keyword>
<dbReference type="AlphaFoldDB" id="A0A061F5Z4"/>
<protein>
    <submittedName>
        <fullName evidence="5">Uncharacterized protein</fullName>
    </submittedName>
</protein>
<feature type="region of interest" description="Disordered" evidence="4">
    <location>
        <begin position="1"/>
        <end position="55"/>
    </location>
</feature>
<dbReference type="InParanoid" id="A0A061F5Z4"/>
<evidence type="ECO:0000256" key="1">
    <source>
        <dbReference type="ARBA" id="ARBA00022491"/>
    </source>
</evidence>
<gene>
    <name evidence="5" type="ORF">TCM_031289</name>
</gene>
<feature type="compositionally biased region" description="Low complexity" evidence="4">
    <location>
        <begin position="1"/>
        <end position="16"/>
    </location>
</feature>
<dbReference type="Gramene" id="EOY12755">
    <property type="protein sequence ID" value="EOY12755"/>
    <property type="gene ID" value="TCM_031289"/>
</dbReference>
<dbReference type="InterPro" id="IPR014855">
    <property type="entry name" value="NOZZLE"/>
</dbReference>
<keyword evidence="6" id="KW-1185">Reference proteome</keyword>
<evidence type="ECO:0000313" key="5">
    <source>
        <dbReference type="EMBL" id="EOY12755.1"/>
    </source>
</evidence>
<keyword evidence="1" id="KW-0678">Repressor</keyword>
<name>A0A061F5Z4_THECC</name>
<reference evidence="5 6" key="1">
    <citation type="journal article" date="2013" name="Genome Biol.">
        <title>The genome sequence of the most widely cultivated cacao type and its use to identify candidate genes regulating pod color.</title>
        <authorList>
            <person name="Motamayor J.C."/>
            <person name="Mockaitis K."/>
            <person name="Schmutz J."/>
            <person name="Haiminen N."/>
            <person name="Iii D.L."/>
            <person name="Cornejo O."/>
            <person name="Findley S.D."/>
            <person name="Zheng P."/>
            <person name="Utro F."/>
            <person name="Royaert S."/>
            <person name="Saski C."/>
            <person name="Jenkins J."/>
            <person name="Podicheti R."/>
            <person name="Zhao M."/>
            <person name="Scheffler B.E."/>
            <person name="Stack J.C."/>
            <person name="Feltus F.A."/>
            <person name="Mustiga G.M."/>
            <person name="Amores F."/>
            <person name="Phillips W."/>
            <person name="Marelli J.P."/>
            <person name="May G.D."/>
            <person name="Shapiro H."/>
            <person name="Ma J."/>
            <person name="Bustamante C.D."/>
            <person name="Schnell R.J."/>
            <person name="Main D."/>
            <person name="Gilbert D."/>
            <person name="Parida L."/>
            <person name="Kuhn D.N."/>
        </authorList>
    </citation>
    <scope>NUCLEOTIDE SEQUENCE [LARGE SCALE GENOMIC DNA]</scope>
    <source>
        <strain evidence="6">cv. Matina 1-6</strain>
    </source>
</reference>
<evidence type="ECO:0000256" key="2">
    <source>
        <dbReference type="ARBA" id="ARBA00023015"/>
    </source>
</evidence>
<dbReference type="PANTHER" id="PTHR33388:SF2">
    <property type="entry name" value="PROTEIN SPOROCYTELESS"/>
    <property type="match status" value="1"/>
</dbReference>
<dbReference type="PANTHER" id="PTHR33388">
    <property type="entry name" value="OS01G0212500 PROTEIN"/>
    <property type="match status" value="1"/>
</dbReference>
<dbReference type="eggNOG" id="ENOG502S4R5">
    <property type="taxonomic scope" value="Eukaryota"/>
</dbReference>
<dbReference type="EMBL" id="CM001885">
    <property type="protein sequence ID" value="EOY12755.1"/>
    <property type="molecule type" value="Genomic_DNA"/>
</dbReference>
<proteinExistence type="predicted"/>
<evidence type="ECO:0000313" key="6">
    <source>
        <dbReference type="Proteomes" id="UP000026915"/>
    </source>
</evidence>
<evidence type="ECO:0000256" key="3">
    <source>
        <dbReference type="ARBA" id="ARBA00023163"/>
    </source>
</evidence>
<dbReference type="FunCoup" id="A0A061F5Z4">
    <property type="interactions" value="13"/>
</dbReference>
<accession>A0A061F5Z4</accession>